<name>A0AAD9XTA0_9ROSI</name>
<dbReference type="AlphaFoldDB" id="A0AAD9XTA0"/>
<gene>
    <name evidence="1" type="ORF">Ddye_003650</name>
</gene>
<sequence length="308" mass="34262">MDSLKAPEPDGFPVLFFLKFWDVVGESVTKAVLDVLNNNASMDKLGEAVVVLIPKVKLPVRVTEFRPISLCNVVYKVVAKMVANRLKVVLEGIISQHQSALVPGRLITDNVAEASGNVHGIKVARGAHAISHLLFADDSLIFARATVEECKWLVDILKCYEAASGQSINFEKSALSFSPNVSIRCVNEIKSLFNIGVVSCHDKYLGLPSSITRNKRQVFEDIKDRVWQKLQGWKNKLFSVGGREVLIKAIAQAIPTYAMGCFRLPASLMCELNKLFANFWWGWQIKTRKLIGFRGGRCVTRRIMGNGI</sequence>
<evidence type="ECO:0008006" key="3">
    <source>
        <dbReference type="Google" id="ProtNLM"/>
    </source>
</evidence>
<dbReference type="PANTHER" id="PTHR33116">
    <property type="entry name" value="REVERSE TRANSCRIPTASE ZINC-BINDING DOMAIN-CONTAINING PROTEIN-RELATED-RELATED"/>
    <property type="match status" value="1"/>
</dbReference>
<comment type="caution">
    <text evidence="1">The sequence shown here is derived from an EMBL/GenBank/DDBJ whole genome shotgun (WGS) entry which is preliminary data.</text>
</comment>
<evidence type="ECO:0000313" key="1">
    <source>
        <dbReference type="EMBL" id="KAK2665076.1"/>
    </source>
</evidence>
<proteinExistence type="predicted"/>
<dbReference type="PANTHER" id="PTHR33116:SF86">
    <property type="entry name" value="REVERSE TRANSCRIPTASE DOMAIN-CONTAINING PROTEIN"/>
    <property type="match status" value="1"/>
</dbReference>
<protein>
    <recommendedName>
        <fullName evidence="3">Reverse transcriptase domain-containing protein</fullName>
    </recommendedName>
</protein>
<dbReference type="Proteomes" id="UP001280121">
    <property type="component" value="Unassembled WGS sequence"/>
</dbReference>
<accession>A0AAD9XTA0</accession>
<organism evidence="1 2">
    <name type="scientific">Dipteronia dyeriana</name>
    <dbReference type="NCBI Taxonomy" id="168575"/>
    <lineage>
        <taxon>Eukaryota</taxon>
        <taxon>Viridiplantae</taxon>
        <taxon>Streptophyta</taxon>
        <taxon>Embryophyta</taxon>
        <taxon>Tracheophyta</taxon>
        <taxon>Spermatophyta</taxon>
        <taxon>Magnoliopsida</taxon>
        <taxon>eudicotyledons</taxon>
        <taxon>Gunneridae</taxon>
        <taxon>Pentapetalae</taxon>
        <taxon>rosids</taxon>
        <taxon>malvids</taxon>
        <taxon>Sapindales</taxon>
        <taxon>Sapindaceae</taxon>
        <taxon>Hippocastanoideae</taxon>
        <taxon>Acereae</taxon>
        <taxon>Dipteronia</taxon>
    </lineage>
</organism>
<dbReference type="EMBL" id="JANJYI010000001">
    <property type="protein sequence ID" value="KAK2665076.1"/>
    <property type="molecule type" value="Genomic_DNA"/>
</dbReference>
<keyword evidence="2" id="KW-1185">Reference proteome</keyword>
<reference evidence="1" key="1">
    <citation type="journal article" date="2023" name="Plant J.">
        <title>Genome sequences and population genomics provide insights into the demographic history, inbreeding, and mutation load of two 'living fossil' tree species of Dipteronia.</title>
        <authorList>
            <person name="Feng Y."/>
            <person name="Comes H.P."/>
            <person name="Chen J."/>
            <person name="Zhu S."/>
            <person name="Lu R."/>
            <person name="Zhang X."/>
            <person name="Li P."/>
            <person name="Qiu J."/>
            <person name="Olsen K.M."/>
            <person name="Qiu Y."/>
        </authorList>
    </citation>
    <scope>NUCLEOTIDE SEQUENCE</scope>
    <source>
        <strain evidence="1">KIB01</strain>
    </source>
</reference>
<evidence type="ECO:0000313" key="2">
    <source>
        <dbReference type="Proteomes" id="UP001280121"/>
    </source>
</evidence>